<keyword evidence="4" id="KW-0804">Transcription</keyword>
<feature type="domain" description="AP2/ERF" evidence="7">
    <location>
        <begin position="114"/>
        <end position="171"/>
    </location>
</feature>
<dbReference type="FunCoup" id="A0A804JY53">
    <property type="interactions" value="2"/>
</dbReference>
<keyword evidence="10" id="KW-1185">Reference proteome</keyword>
<dbReference type="GO" id="GO:0005634">
    <property type="term" value="C:nucleus"/>
    <property type="evidence" value="ECO:0007669"/>
    <property type="project" value="UniProtKB-SubCell"/>
</dbReference>
<dbReference type="PANTHER" id="PTHR31190:SF494">
    <property type="entry name" value="OS09G0434500 PROTEIN"/>
    <property type="match status" value="1"/>
</dbReference>
<evidence type="ECO:0000256" key="5">
    <source>
        <dbReference type="ARBA" id="ARBA00023242"/>
    </source>
</evidence>
<proteinExistence type="predicted"/>
<dbReference type="GO" id="GO:0009873">
    <property type="term" value="P:ethylene-activated signaling pathway"/>
    <property type="evidence" value="ECO:0007669"/>
    <property type="project" value="InterPro"/>
</dbReference>
<name>A0A804JY53_MUSAM</name>
<dbReference type="InterPro" id="IPR044808">
    <property type="entry name" value="ERF_plant"/>
</dbReference>
<feature type="compositionally biased region" description="Basic residues" evidence="6">
    <location>
        <begin position="39"/>
        <end position="52"/>
    </location>
</feature>
<evidence type="ECO:0000256" key="2">
    <source>
        <dbReference type="ARBA" id="ARBA00023015"/>
    </source>
</evidence>
<dbReference type="PANTHER" id="PTHR31190">
    <property type="entry name" value="DNA-BINDING DOMAIN"/>
    <property type="match status" value="1"/>
</dbReference>
<dbReference type="InterPro" id="IPR036955">
    <property type="entry name" value="AP2/ERF_dom_sf"/>
</dbReference>
<dbReference type="Gramene" id="Ma07_t21320.1">
    <property type="protein sequence ID" value="Ma07_p21320.1"/>
    <property type="gene ID" value="Ma07_g21320"/>
</dbReference>
<dbReference type="Gene3D" id="3.30.730.10">
    <property type="entry name" value="AP2/ERF domain"/>
    <property type="match status" value="1"/>
</dbReference>
<reference evidence="8" key="1">
    <citation type="submission" date="2021-03" db="EMBL/GenBank/DDBJ databases">
        <authorList>
            <consortium name="Genoscope - CEA"/>
            <person name="William W."/>
        </authorList>
    </citation>
    <scope>NUCLEOTIDE SEQUENCE</scope>
    <source>
        <strain evidence="8">Doubled-haploid Pahang</strain>
    </source>
</reference>
<gene>
    <name evidence="8" type="ORF">GSMUA_33120.1</name>
</gene>
<evidence type="ECO:0000313" key="8">
    <source>
        <dbReference type="EMBL" id="CAG1857326.1"/>
    </source>
</evidence>
<dbReference type="EMBL" id="HG996473">
    <property type="protein sequence ID" value="CAG1857326.1"/>
    <property type="molecule type" value="Genomic_DNA"/>
</dbReference>
<evidence type="ECO:0000256" key="3">
    <source>
        <dbReference type="ARBA" id="ARBA00023125"/>
    </source>
</evidence>
<evidence type="ECO:0000256" key="6">
    <source>
        <dbReference type="SAM" id="MobiDB-lite"/>
    </source>
</evidence>
<evidence type="ECO:0000256" key="4">
    <source>
        <dbReference type="ARBA" id="ARBA00023163"/>
    </source>
</evidence>
<dbReference type="CDD" id="cd00018">
    <property type="entry name" value="AP2"/>
    <property type="match status" value="1"/>
</dbReference>
<dbReference type="AlphaFoldDB" id="A0A804JY53"/>
<dbReference type="Pfam" id="PF00847">
    <property type="entry name" value="AP2"/>
    <property type="match status" value="1"/>
</dbReference>
<evidence type="ECO:0000256" key="1">
    <source>
        <dbReference type="ARBA" id="ARBA00004123"/>
    </source>
</evidence>
<dbReference type="PROSITE" id="PS51032">
    <property type="entry name" value="AP2_ERF"/>
    <property type="match status" value="1"/>
</dbReference>
<organism evidence="9 10">
    <name type="scientific">Musa acuminata subsp. malaccensis</name>
    <name type="common">Wild banana</name>
    <name type="synonym">Musa malaccensis</name>
    <dbReference type="NCBI Taxonomy" id="214687"/>
    <lineage>
        <taxon>Eukaryota</taxon>
        <taxon>Viridiplantae</taxon>
        <taxon>Streptophyta</taxon>
        <taxon>Embryophyta</taxon>
        <taxon>Tracheophyta</taxon>
        <taxon>Spermatophyta</taxon>
        <taxon>Magnoliopsida</taxon>
        <taxon>Liliopsida</taxon>
        <taxon>Zingiberales</taxon>
        <taxon>Musaceae</taxon>
        <taxon>Musa</taxon>
    </lineage>
</organism>
<dbReference type="InterPro" id="IPR016177">
    <property type="entry name" value="DNA-bd_dom_sf"/>
</dbReference>
<keyword evidence="2" id="KW-0805">Transcription regulation</keyword>
<evidence type="ECO:0000313" key="9">
    <source>
        <dbReference type="EnsemblPlants" id="Ma07_p21320.1"/>
    </source>
</evidence>
<dbReference type="GO" id="GO:0003677">
    <property type="term" value="F:DNA binding"/>
    <property type="evidence" value="ECO:0007669"/>
    <property type="project" value="UniProtKB-KW"/>
</dbReference>
<dbReference type="Proteomes" id="UP000012960">
    <property type="component" value="Unplaced"/>
</dbReference>
<comment type="subcellular location">
    <subcellularLocation>
        <location evidence="1">Nucleus</location>
    </subcellularLocation>
</comment>
<dbReference type="InterPro" id="IPR001471">
    <property type="entry name" value="AP2/ERF_dom"/>
</dbReference>
<dbReference type="SMART" id="SM00380">
    <property type="entry name" value="AP2"/>
    <property type="match status" value="1"/>
</dbReference>
<keyword evidence="5" id="KW-0539">Nucleus</keyword>
<feature type="region of interest" description="Disordered" evidence="6">
    <location>
        <begin position="29"/>
        <end position="62"/>
    </location>
</feature>
<evidence type="ECO:0000313" key="10">
    <source>
        <dbReference type="Proteomes" id="UP000012960"/>
    </source>
</evidence>
<dbReference type="EnsemblPlants" id="Ma07_t21320.1">
    <property type="protein sequence ID" value="Ma07_p21320.1"/>
    <property type="gene ID" value="Ma07_g21320"/>
</dbReference>
<sequence length="363" mass="40523">MCGGAIISDYIPAGAGPLRVTTDCLWPDPNNGCGMKAGEKKKKRRRSGRGRRLPAEETDDDFEADFQEFEEDGEVDLFHIESFALTSEDKPVPTRPSEVDVPASRSAKRYRKNQYRGIRWRPWGKWAAEIRDPRKGVRVWLGTFNTAEEAARAYDAEARKIRGKKAKLNFPDGSLPCVQKSLPKLAASRTSKTEMPNYNKCFNHLYDPFQDFCSSFDFIEVDPIIQSEKLSSFPEIKPAPPTVVAGMNLQSDLHEIKTPEITSVISPTISEVEETACLEKGVAPKKLKNNVGRAVPTKESAAGKPSKELSAYEPYMKFLQITYLQPSTDDSIDNLLGGDLTQDFSSVDLWSFDNLPQLGSSIF</sequence>
<keyword evidence="3" id="KW-0238">DNA-binding</keyword>
<dbReference type="KEGG" id="mus:103992333"/>
<accession>A0A804JY53</accession>
<dbReference type="PRINTS" id="PR00367">
    <property type="entry name" value="ETHRSPELEMNT"/>
</dbReference>
<dbReference type="FunFam" id="3.30.730.10:FF:000001">
    <property type="entry name" value="Ethylene-responsive transcription factor 2"/>
    <property type="match status" value="1"/>
</dbReference>
<protein>
    <submittedName>
        <fullName evidence="8">(wild Malaysian banana) hypothetical protein</fullName>
    </submittedName>
</protein>
<evidence type="ECO:0000259" key="7">
    <source>
        <dbReference type="PROSITE" id="PS51032"/>
    </source>
</evidence>
<dbReference type="SUPFAM" id="SSF54171">
    <property type="entry name" value="DNA-binding domain"/>
    <property type="match status" value="1"/>
</dbReference>
<reference evidence="9" key="2">
    <citation type="submission" date="2021-05" db="UniProtKB">
        <authorList>
            <consortium name="EnsemblPlants"/>
        </authorList>
    </citation>
    <scope>IDENTIFICATION</scope>
    <source>
        <strain evidence="9">subsp. malaccensis</strain>
    </source>
</reference>
<dbReference type="GO" id="GO:0003700">
    <property type="term" value="F:DNA-binding transcription factor activity"/>
    <property type="evidence" value="ECO:0007669"/>
    <property type="project" value="InterPro"/>
</dbReference>
<dbReference type="OrthoDB" id="768011at2759"/>